<dbReference type="Proteomes" id="UP001597468">
    <property type="component" value="Unassembled WGS sequence"/>
</dbReference>
<evidence type="ECO:0000256" key="6">
    <source>
        <dbReference type="PIRNR" id="PIRNR000535"/>
    </source>
</evidence>
<gene>
    <name evidence="8" type="ORF">ACFSTG_13540</name>
</gene>
<proteinExistence type="inferred from homology"/>
<evidence type="ECO:0000256" key="1">
    <source>
        <dbReference type="ARBA" id="ARBA00010688"/>
    </source>
</evidence>
<dbReference type="PANTHER" id="PTHR46566">
    <property type="entry name" value="1-PHOSPHOFRUCTOKINASE-RELATED"/>
    <property type="match status" value="1"/>
</dbReference>
<protein>
    <submittedName>
        <fullName evidence="8">1-phosphofructokinase family hexose kinase</fullName>
    </submittedName>
</protein>
<organism evidence="8 9">
    <name type="scientific">Salinimicrobium flavum</name>
    <dbReference type="NCBI Taxonomy" id="1737065"/>
    <lineage>
        <taxon>Bacteria</taxon>
        <taxon>Pseudomonadati</taxon>
        <taxon>Bacteroidota</taxon>
        <taxon>Flavobacteriia</taxon>
        <taxon>Flavobacteriales</taxon>
        <taxon>Flavobacteriaceae</taxon>
        <taxon>Salinimicrobium</taxon>
    </lineage>
</organism>
<evidence type="ECO:0000259" key="7">
    <source>
        <dbReference type="Pfam" id="PF00294"/>
    </source>
</evidence>
<dbReference type="PANTHER" id="PTHR46566:SF2">
    <property type="entry name" value="ATP-DEPENDENT 6-PHOSPHOFRUCTOKINASE ISOZYME 2"/>
    <property type="match status" value="1"/>
</dbReference>
<dbReference type="InterPro" id="IPR002173">
    <property type="entry name" value="Carboh/pur_kinase_PfkB_CS"/>
</dbReference>
<sequence>MITTLTINPALDLYSRVDKVFPGEKLRCEKAKLDPGGGGVNVSRVIQRLGGETTAIYTHGGYTGEVFKDLLEKEGVKQDVVEVAGPVRQNIAITETSSGELYRLGFPGPTLTETEYEDVLTKLNLYKKADFWVASGSIPPGVPNDFYARVAKKARENDVRFVLDTSGKAYSGILEEGAYLLKPNMNELEDLVGEKAGDEQEQKELLLKVLEKYPIKVIVLSLGAKGAILATKGSVRHFPAPTVEHISSIGAGDSMVAGMVYSLSRGDELEKAILYGLACGSATIKSPGTELLQKEDVEPLYQTLLNKVSNNDLL</sequence>
<name>A0ABW5IZX3_9FLAO</name>
<dbReference type="PROSITE" id="PS00584">
    <property type="entry name" value="PFKB_KINASES_2"/>
    <property type="match status" value="1"/>
</dbReference>
<evidence type="ECO:0000256" key="4">
    <source>
        <dbReference type="ARBA" id="ARBA00022777"/>
    </source>
</evidence>
<comment type="caution">
    <text evidence="8">The sequence shown here is derived from an EMBL/GenBank/DDBJ whole genome shotgun (WGS) entry which is preliminary data.</text>
</comment>
<feature type="domain" description="Carbohydrate kinase PfkB" evidence="7">
    <location>
        <begin position="11"/>
        <end position="290"/>
    </location>
</feature>
<accession>A0ABW5IZX3</accession>
<evidence type="ECO:0000313" key="8">
    <source>
        <dbReference type="EMBL" id="MFD2518925.1"/>
    </source>
</evidence>
<evidence type="ECO:0000256" key="5">
    <source>
        <dbReference type="ARBA" id="ARBA00022840"/>
    </source>
</evidence>
<dbReference type="InterPro" id="IPR011611">
    <property type="entry name" value="PfkB_dom"/>
</dbReference>
<keyword evidence="5" id="KW-0067">ATP-binding</keyword>
<keyword evidence="3" id="KW-0547">Nucleotide-binding</keyword>
<dbReference type="InterPro" id="IPR029056">
    <property type="entry name" value="Ribokinase-like"/>
</dbReference>
<keyword evidence="2 6" id="KW-0808">Transferase</keyword>
<dbReference type="CDD" id="cd01164">
    <property type="entry name" value="FruK_PfkB_like"/>
    <property type="match status" value="1"/>
</dbReference>
<keyword evidence="4" id="KW-0418">Kinase</keyword>
<dbReference type="PIRSF" id="PIRSF000535">
    <property type="entry name" value="1PFK/6PFK/LacC"/>
    <property type="match status" value="1"/>
</dbReference>
<reference evidence="9" key="1">
    <citation type="journal article" date="2019" name="Int. J. Syst. Evol. Microbiol.">
        <title>The Global Catalogue of Microorganisms (GCM) 10K type strain sequencing project: providing services to taxonomists for standard genome sequencing and annotation.</title>
        <authorList>
            <consortium name="The Broad Institute Genomics Platform"/>
            <consortium name="The Broad Institute Genome Sequencing Center for Infectious Disease"/>
            <person name="Wu L."/>
            <person name="Ma J."/>
        </authorList>
    </citation>
    <scope>NUCLEOTIDE SEQUENCE [LARGE SCALE GENOMIC DNA]</scope>
    <source>
        <strain evidence="9">KCTC 42585</strain>
    </source>
</reference>
<evidence type="ECO:0000256" key="2">
    <source>
        <dbReference type="ARBA" id="ARBA00022679"/>
    </source>
</evidence>
<keyword evidence="9" id="KW-1185">Reference proteome</keyword>
<evidence type="ECO:0000256" key="3">
    <source>
        <dbReference type="ARBA" id="ARBA00022741"/>
    </source>
</evidence>
<dbReference type="SUPFAM" id="SSF53613">
    <property type="entry name" value="Ribokinase-like"/>
    <property type="match status" value="1"/>
</dbReference>
<dbReference type="NCBIfam" id="TIGR03168">
    <property type="entry name" value="1-PFK"/>
    <property type="match status" value="1"/>
</dbReference>
<dbReference type="RefSeq" id="WP_380754032.1">
    <property type="nucleotide sequence ID" value="NZ_JBHULT010000011.1"/>
</dbReference>
<evidence type="ECO:0000313" key="9">
    <source>
        <dbReference type="Proteomes" id="UP001597468"/>
    </source>
</evidence>
<dbReference type="Pfam" id="PF00294">
    <property type="entry name" value="PfkB"/>
    <property type="match status" value="1"/>
</dbReference>
<dbReference type="InterPro" id="IPR017583">
    <property type="entry name" value="Tagatose/fructose_Pkinase"/>
</dbReference>
<dbReference type="Gene3D" id="3.40.1190.20">
    <property type="match status" value="1"/>
</dbReference>
<comment type="similarity">
    <text evidence="1">Belongs to the carbohydrate kinase PfkB family.</text>
</comment>
<dbReference type="EMBL" id="JBHULT010000011">
    <property type="protein sequence ID" value="MFD2518925.1"/>
    <property type="molecule type" value="Genomic_DNA"/>
</dbReference>
<dbReference type="PROSITE" id="PS00583">
    <property type="entry name" value="PFKB_KINASES_1"/>
    <property type="match status" value="1"/>
</dbReference>